<proteinExistence type="inferred from homology"/>
<dbReference type="Pfam" id="PF04444">
    <property type="entry name" value="Dioxygenase_N"/>
    <property type="match status" value="1"/>
</dbReference>
<accession>A0ABS7PRP7</accession>
<comment type="cofactor">
    <cofactor evidence="1">
        <name>Fe(3+)</name>
        <dbReference type="ChEBI" id="CHEBI:29034"/>
    </cofactor>
</comment>
<dbReference type="InterPro" id="IPR007535">
    <property type="entry name" value="Catechol_dOase_N"/>
</dbReference>
<gene>
    <name evidence="8" type="ORF">K7G82_17070</name>
</gene>
<dbReference type="InterPro" id="IPR015889">
    <property type="entry name" value="Intradiol_dOase_core"/>
</dbReference>
<evidence type="ECO:0000256" key="6">
    <source>
        <dbReference type="ARBA" id="ARBA00023004"/>
    </source>
</evidence>
<dbReference type="PROSITE" id="PS00083">
    <property type="entry name" value="INTRADIOL_DIOXYGENAS"/>
    <property type="match status" value="1"/>
</dbReference>
<dbReference type="Proteomes" id="UP000706039">
    <property type="component" value="Unassembled WGS sequence"/>
</dbReference>
<dbReference type="Gene3D" id="2.60.130.10">
    <property type="entry name" value="Aromatic compound dioxygenase"/>
    <property type="match status" value="1"/>
</dbReference>
<sequence length="308" mass="33174">MAAERAAGAKGGGALPERIALDQPVSRPHVVTDAVLRALAGTGDARLRGISQAITVHLHDFIRETGLTRDELDIGLAFLNAVGQATTATHNEAILLADVFGLTTLACHGEEERAGDEALLGPFWRMHSPVTPNGGSIVRSATPGQPLSVAGRLVDIDGRPIPDVEVDVWQASPCGLYENQDAEQAEMNLRGKFRTDGDGVFAFESVMPAGYPVPTHGPVGRLLERQGRHPFRPAHIHFLAWKSGYRTLITQIFVQDDEHLGSDVVFGVNDNLVGTYERSGDGDGARFSLMRTFTMHAGESRLPHPPID</sequence>
<evidence type="ECO:0000313" key="9">
    <source>
        <dbReference type="Proteomes" id="UP000706039"/>
    </source>
</evidence>
<comment type="similarity">
    <text evidence="2">Belongs to the intradiol ring-cleavage dioxygenase family.</text>
</comment>
<organism evidence="8 9">
    <name type="scientific">Sphingomonas colocasiae</name>
    <dbReference type="NCBI Taxonomy" id="1848973"/>
    <lineage>
        <taxon>Bacteria</taxon>
        <taxon>Pseudomonadati</taxon>
        <taxon>Pseudomonadota</taxon>
        <taxon>Alphaproteobacteria</taxon>
        <taxon>Sphingomonadales</taxon>
        <taxon>Sphingomonadaceae</taxon>
        <taxon>Sphingomonas</taxon>
    </lineage>
</organism>
<evidence type="ECO:0000256" key="1">
    <source>
        <dbReference type="ARBA" id="ARBA00001965"/>
    </source>
</evidence>
<dbReference type="Pfam" id="PF00775">
    <property type="entry name" value="Dioxygenase_C"/>
    <property type="match status" value="1"/>
</dbReference>
<keyword evidence="3" id="KW-0479">Metal-binding</keyword>
<comment type="caution">
    <text evidence="8">The sequence shown here is derived from an EMBL/GenBank/DDBJ whole genome shotgun (WGS) entry which is preliminary data.</text>
</comment>
<feature type="domain" description="Intradiol ring-cleavage dioxygenases" evidence="7">
    <location>
        <begin position="149"/>
        <end position="177"/>
    </location>
</feature>
<dbReference type="InterPro" id="IPR050770">
    <property type="entry name" value="Intradiol_RC_Dioxygenase"/>
</dbReference>
<protein>
    <submittedName>
        <fullName evidence="8">Catechol 1,2-dioxygenase</fullName>
    </submittedName>
</protein>
<dbReference type="PANTHER" id="PTHR33711:SF7">
    <property type="entry name" value="INTRADIOL RING-CLEAVAGE DIOXYGENASES DOMAIN-CONTAINING PROTEIN-RELATED"/>
    <property type="match status" value="1"/>
</dbReference>
<keyword evidence="4" id="KW-0223">Dioxygenase</keyword>
<name>A0ABS7PRP7_9SPHN</name>
<keyword evidence="5" id="KW-0560">Oxidoreductase</keyword>
<evidence type="ECO:0000256" key="5">
    <source>
        <dbReference type="ARBA" id="ARBA00023002"/>
    </source>
</evidence>
<dbReference type="PANTHER" id="PTHR33711">
    <property type="entry name" value="DIOXYGENASE, PUTATIVE (AFU_ORTHOLOGUE AFUA_2G02910)-RELATED"/>
    <property type="match status" value="1"/>
</dbReference>
<dbReference type="SUPFAM" id="SSF49482">
    <property type="entry name" value="Aromatic compound dioxygenase"/>
    <property type="match status" value="1"/>
</dbReference>
<evidence type="ECO:0000256" key="2">
    <source>
        <dbReference type="ARBA" id="ARBA00007825"/>
    </source>
</evidence>
<keyword evidence="9" id="KW-1185">Reference proteome</keyword>
<dbReference type="RefSeq" id="WP_222991118.1">
    <property type="nucleotide sequence ID" value="NZ_JAINVV010000008.1"/>
</dbReference>
<reference evidence="8 9" key="1">
    <citation type="submission" date="2021-08" db="EMBL/GenBank/DDBJ databases">
        <authorList>
            <person name="Tuo L."/>
        </authorList>
    </citation>
    <scope>NUCLEOTIDE SEQUENCE [LARGE SCALE GENOMIC DNA]</scope>
    <source>
        <strain evidence="8 9">JCM 31229</strain>
    </source>
</reference>
<evidence type="ECO:0000313" key="8">
    <source>
        <dbReference type="EMBL" id="MBY8824020.1"/>
    </source>
</evidence>
<dbReference type="EMBL" id="JAINVV010000008">
    <property type="protein sequence ID" value="MBY8824020.1"/>
    <property type="molecule type" value="Genomic_DNA"/>
</dbReference>
<evidence type="ECO:0000259" key="7">
    <source>
        <dbReference type="PROSITE" id="PS00083"/>
    </source>
</evidence>
<dbReference type="InterPro" id="IPR000627">
    <property type="entry name" value="Intradiol_dOase_C"/>
</dbReference>
<keyword evidence="6" id="KW-0408">Iron</keyword>
<evidence type="ECO:0000256" key="3">
    <source>
        <dbReference type="ARBA" id="ARBA00022723"/>
    </source>
</evidence>
<evidence type="ECO:0000256" key="4">
    <source>
        <dbReference type="ARBA" id="ARBA00022964"/>
    </source>
</evidence>